<dbReference type="Pfam" id="PF10127">
    <property type="entry name" value="RlaP"/>
    <property type="match status" value="1"/>
</dbReference>
<dbReference type="EMBL" id="FQVW01000024">
    <property type="protein sequence ID" value="SHG28005.1"/>
    <property type="molecule type" value="Genomic_DNA"/>
</dbReference>
<dbReference type="Proteomes" id="UP000183988">
    <property type="component" value="Unassembled WGS sequence"/>
</dbReference>
<evidence type="ECO:0008006" key="3">
    <source>
        <dbReference type="Google" id="ProtNLM"/>
    </source>
</evidence>
<dbReference type="InterPro" id="IPR018775">
    <property type="entry name" value="RlaP"/>
</dbReference>
<dbReference type="OrthoDB" id="9796845at2"/>
<accession>A0A1M5IIB4</accession>
<dbReference type="PANTHER" id="PTHR34817">
    <property type="entry name" value="NUCLEOTIDYLTRANSFERASE"/>
    <property type="match status" value="1"/>
</dbReference>
<dbReference type="RefSeq" id="WP_072890736.1">
    <property type="nucleotide sequence ID" value="NZ_FQVW01000024.1"/>
</dbReference>
<evidence type="ECO:0000313" key="1">
    <source>
        <dbReference type="EMBL" id="SHG28005.1"/>
    </source>
</evidence>
<keyword evidence="2" id="KW-1185">Reference proteome</keyword>
<gene>
    <name evidence="1" type="ORF">SAMN05216225_102428</name>
</gene>
<organism evidence="1 2">
    <name type="scientific">Ornithinibacillus halophilus</name>
    <dbReference type="NCBI Taxonomy" id="930117"/>
    <lineage>
        <taxon>Bacteria</taxon>
        <taxon>Bacillati</taxon>
        <taxon>Bacillota</taxon>
        <taxon>Bacilli</taxon>
        <taxon>Bacillales</taxon>
        <taxon>Bacillaceae</taxon>
        <taxon>Ornithinibacillus</taxon>
    </lineage>
</organism>
<sequence length="264" mass="30697">MKNVIQDYIKQLENDEGIIVLYVCEAGSRSWGLESPMSDYDVRFIYMYPTKEYLRIDPIGVGKRKDVIEQKISDTLDISGWELTKTLRLFRKSNPTLLEWLHSEMLYYQHSTTIETIKKLEPTVFSATTCLHHYVNMASSNFKKFDGDCNHSVKLLINVLRPILICKWIKKHNAFPPLDMDLVVEQVVSDEEIEKIIKEILQDKRLGQTNVVPNNINALNTYITKSLQDIKHHLHKQPPLRNQGVTKKLDLVFQNALREVSNKN</sequence>
<proteinExistence type="predicted"/>
<dbReference type="PANTHER" id="PTHR34817:SF2">
    <property type="entry name" value="NUCLEOTIDYLTRANSFERASE"/>
    <property type="match status" value="1"/>
</dbReference>
<name>A0A1M5IIB4_9BACI</name>
<evidence type="ECO:0000313" key="2">
    <source>
        <dbReference type="Proteomes" id="UP000183988"/>
    </source>
</evidence>
<reference evidence="1 2" key="1">
    <citation type="submission" date="2016-11" db="EMBL/GenBank/DDBJ databases">
        <authorList>
            <person name="Jaros S."/>
            <person name="Januszkiewicz K."/>
            <person name="Wedrychowicz H."/>
        </authorList>
    </citation>
    <scope>NUCLEOTIDE SEQUENCE [LARGE SCALE GENOMIC DNA]</scope>
    <source>
        <strain evidence="1 2">IBRC-M 10683</strain>
    </source>
</reference>
<protein>
    <recommendedName>
        <fullName evidence="3">Nucleotidyltransferase</fullName>
    </recommendedName>
</protein>
<dbReference type="AlphaFoldDB" id="A0A1M5IIB4"/>